<dbReference type="RefSeq" id="WP_377555123.1">
    <property type="nucleotide sequence ID" value="NZ_JBHUHQ010000007.1"/>
</dbReference>
<proteinExistence type="predicted"/>
<protein>
    <submittedName>
        <fullName evidence="2">Uncharacterized protein</fullName>
    </submittedName>
</protein>
<dbReference type="Proteomes" id="UP001597383">
    <property type="component" value="Unassembled WGS sequence"/>
</dbReference>
<feature type="chain" id="PRO_5045536865" evidence="1">
    <location>
        <begin position="20"/>
        <end position="73"/>
    </location>
</feature>
<keyword evidence="3" id="KW-1185">Reference proteome</keyword>
<dbReference type="EMBL" id="JBHUHQ010000007">
    <property type="protein sequence ID" value="MFD2043395.1"/>
    <property type="molecule type" value="Genomic_DNA"/>
</dbReference>
<name>A0ABW4VZK4_9BACI</name>
<evidence type="ECO:0000256" key="1">
    <source>
        <dbReference type="SAM" id="SignalP"/>
    </source>
</evidence>
<gene>
    <name evidence="2" type="ORF">ACFSJF_03790</name>
</gene>
<evidence type="ECO:0000313" key="3">
    <source>
        <dbReference type="Proteomes" id="UP001597383"/>
    </source>
</evidence>
<keyword evidence="1" id="KW-0732">Signal</keyword>
<reference evidence="3" key="1">
    <citation type="journal article" date="2019" name="Int. J. Syst. Evol. Microbiol.">
        <title>The Global Catalogue of Microorganisms (GCM) 10K type strain sequencing project: providing services to taxonomists for standard genome sequencing and annotation.</title>
        <authorList>
            <consortium name="The Broad Institute Genomics Platform"/>
            <consortium name="The Broad Institute Genome Sequencing Center for Infectious Disease"/>
            <person name="Wu L."/>
            <person name="Ma J."/>
        </authorList>
    </citation>
    <scope>NUCLEOTIDE SEQUENCE [LARGE SCALE GENOMIC DNA]</scope>
    <source>
        <strain evidence="3">R28</strain>
    </source>
</reference>
<evidence type="ECO:0000313" key="2">
    <source>
        <dbReference type="EMBL" id="MFD2043395.1"/>
    </source>
</evidence>
<accession>A0ABW4VZK4</accession>
<sequence>MKKLIILFLLLILASGCMNSESTEYKFWAHKTDNQITRLNDANIDYKIIEGNGGIDEIWVSEQDFDNVTACCT</sequence>
<organism evidence="2 3">
    <name type="scientific">Ornithinibacillus salinisoli</name>
    <dbReference type="NCBI Taxonomy" id="1848459"/>
    <lineage>
        <taxon>Bacteria</taxon>
        <taxon>Bacillati</taxon>
        <taxon>Bacillota</taxon>
        <taxon>Bacilli</taxon>
        <taxon>Bacillales</taxon>
        <taxon>Bacillaceae</taxon>
        <taxon>Ornithinibacillus</taxon>
    </lineage>
</organism>
<comment type="caution">
    <text evidence="2">The sequence shown here is derived from an EMBL/GenBank/DDBJ whole genome shotgun (WGS) entry which is preliminary data.</text>
</comment>
<dbReference type="PROSITE" id="PS51257">
    <property type="entry name" value="PROKAR_LIPOPROTEIN"/>
    <property type="match status" value="1"/>
</dbReference>
<feature type="signal peptide" evidence="1">
    <location>
        <begin position="1"/>
        <end position="19"/>
    </location>
</feature>